<feature type="domain" description="RNA polymerase sigma-70 region 2" evidence="7">
    <location>
        <begin position="28"/>
        <end position="87"/>
    </location>
</feature>
<dbReference type="Gene3D" id="1.10.1740.10">
    <property type="match status" value="1"/>
</dbReference>
<keyword evidence="5 6" id="KW-0804">Transcription</keyword>
<dbReference type="InterPro" id="IPR014284">
    <property type="entry name" value="RNA_pol_sigma-70_dom"/>
</dbReference>
<evidence type="ECO:0000256" key="2">
    <source>
        <dbReference type="ARBA" id="ARBA00023015"/>
    </source>
</evidence>
<evidence type="ECO:0000313" key="10">
    <source>
        <dbReference type="Proteomes" id="UP000696413"/>
    </source>
</evidence>
<name>A0ABS6HSE1_MYCGD</name>
<reference evidence="9 10" key="1">
    <citation type="submission" date="2021-05" db="EMBL/GenBank/DDBJ databases">
        <title>Draft Genome Sequences of Clinical Respiratory Isolates of Mycobacterium goodii Recovered in Ireland.</title>
        <authorList>
            <person name="Flanagan P.R."/>
            <person name="Mok S."/>
            <person name="Roycroft E."/>
            <person name="Rogers T.R."/>
            <person name="Fitzgibbon M."/>
        </authorList>
    </citation>
    <scope>NUCLEOTIDE SEQUENCE [LARGE SCALE GENOMIC DNA]</scope>
    <source>
        <strain evidence="9 10">14IE55</strain>
    </source>
</reference>
<evidence type="ECO:0000256" key="5">
    <source>
        <dbReference type="ARBA" id="ARBA00023163"/>
    </source>
</evidence>
<keyword evidence="4 6" id="KW-0238">DNA-binding</keyword>
<feature type="domain" description="RNA polymerase sigma factor 70 region 4 type 2" evidence="8">
    <location>
        <begin position="130"/>
        <end position="180"/>
    </location>
</feature>
<evidence type="ECO:0000259" key="7">
    <source>
        <dbReference type="Pfam" id="PF04542"/>
    </source>
</evidence>
<dbReference type="Gene3D" id="1.10.10.10">
    <property type="entry name" value="Winged helix-like DNA-binding domain superfamily/Winged helix DNA-binding domain"/>
    <property type="match status" value="1"/>
</dbReference>
<dbReference type="PANTHER" id="PTHR43133:SF59">
    <property type="entry name" value="ECF RNA POLYMERASE SIGMA FACTOR SIGR"/>
    <property type="match status" value="1"/>
</dbReference>
<evidence type="ECO:0000256" key="4">
    <source>
        <dbReference type="ARBA" id="ARBA00023125"/>
    </source>
</evidence>
<dbReference type="InterPro" id="IPR036388">
    <property type="entry name" value="WH-like_DNA-bd_sf"/>
</dbReference>
<comment type="caution">
    <text evidence="9">The sequence shown here is derived from an EMBL/GenBank/DDBJ whole genome shotgun (WGS) entry which is preliminary data.</text>
</comment>
<dbReference type="InterPro" id="IPR013324">
    <property type="entry name" value="RNA_pol_sigma_r3/r4-like"/>
</dbReference>
<proteinExistence type="inferred from homology"/>
<dbReference type="PROSITE" id="PS01063">
    <property type="entry name" value="SIGMA70_ECF"/>
    <property type="match status" value="1"/>
</dbReference>
<dbReference type="InterPro" id="IPR013249">
    <property type="entry name" value="RNA_pol_sigma70_r4_t2"/>
</dbReference>
<evidence type="ECO:0000256" key="6">
    <source>
        <dbReference type="RuleBase" id="RU000716"/>
    </source>
</evidence>
<gene>
    <name evidence="9" type="ORF">KL859_22420</name>
</gene>
<dbReference type="SUPFAM" id="SSF88659">
    <property type="entry name" value="Sigma3 and sigma4 domains of RNA polymerase sigma factors"/>
    <property type="match status" value="1"/>
</dbReference>
<evidence type="ECO:0000256" key="3">
    <source>
        <dbReference type="ARBA" id="ARBA00023082"/>
    </source>
</evidence>
<keyword evidence="3 6" id="KW-0731">Sigma factor</keyword>
<comment type="similarity">
    <text evidence="1 6">Belongs to the sigma-70 factor family. ECF subfamily.</text>
</comment>
<accession>A0ABS6HSE1</accession>
<dbReference type="InterPro" id="IPR007627">
    <property type="entry name" value="RNA_pol_sigma70_r2"/>
</dbReference>
<dbReference type="InterPro" id="IPR013325">
    <property type="entry name" value="RNA_pol_sigma_r2"/>
</dbReference>
<protein>
    <recommendedName>
        <fullName evidence="6">RNA polymerase sigma factor</fullName>
    </recommendedName>
</protein>
<dbReference type="InterPro" id="IPR039425">
    <property type="entry name" value="RNA_pol_sigma-70-like"/>
</dbReference>
<dbReference type="Proteomes" id="UP000696413">
    <property type="component" value="Unassembled WGS sequence"/>
</dbReference>
<dbReference type="EMBL" id="JAHBOM010000018">
    <property type="protein sequence ID" value="MBU8825614.1"/>
    <property type="molecule type" value="Genomic_DNA"/>
</dbReference>
<dbReference type="SUPFAM" id="SSF88946">
    <property type="entry name" value="Sigma2 domain of RNA polymerase sigma factors"/>
    <property type="match status" value="1"/>
</dbReference>
<keyword evidence="2 6" id="KW-0805">Transcription regulation</keyword>
<keyword evidence="10" id="KW-1185">Reference proteome</keyword>
<sequence length="203" mass="22498">MADLEAGRSSGSTGASVFACEVFPLVELLLRDAKRLTRTHADAEDLVQDTLLHAYSGFHRFRPGTNLKAWLRRIMRNQWISNHRRQASRPSEVLADDISSRMLLASGSTQTTVLHASAEDDVLAALPRSDLVTAMCALSRDSRLILYYVDVEGYPLREVASLMEVPVGTVMSRLHRARRRVRAELACRPTRDKTPGLNGAAGQ</sequence>
<dbReference type="NCBIfam" id="TIGR02937">
    <property type="entry name" value="sigma70-ECF"/>
    <property type="match status" value="1"/>
</dbReference>
<organism evidence="9 10">
    <name type="scientific">Mycolicibacterium goodii</name>
    <name type="common">Mycobacterium goodii</name>
    <dbReference type="NCBI Taxonomy" id="134601"/>
    <lineage>
        <taxon>Bacteria</taxon>
        <taxon>Bacillati</taxon>
        <taxon>Actinomycetota</taxon>
        <taxon>Actinomycetes</taxon>
        <taxon>Mycobacteriales</taxon>
        <taxon>Mycobacteriaceae</taxon>
        <taxon>Mycolicibacterium</taxon>
    </lineage>
</organism>
<dbReference type="InterPro" id="IPR000838">
    <property type="entry name" value="RNA_pol_sigma70_ECF_CS"/>
</dbReference>
<dbReference type="Pfam" id="PF08281">
    <property type="entry name" value="Sigma70_r4_2"/>
    <property type="match status" value="1"/>
</dbReference>
<dbReference type="RefSeq" id="WP_214395517.1">
    <property type="nucleotide sequence ID" value="NZ_JAHBOL010000006.1"/>
</dbReference>
<evidence type="ECO:0000313" key="9">
    <source>
        <dbReference type="EMBL" id="MBU8825614.1"/>
    </source>
</evidence>
<evidence type="ECO:0000259" key="8">
    <source>
        <dbReference type="Pfam" id="PF08281"/>
    </source>
</evidence>
<evidence type="ECO:0000256" key="1">
    <source>
        <dbReference type="ARBA" id="ARBA00010641"/>
    </source>
</evidence>
<dbReference type="PANTHER" id="PTHR43133">
    <property type="entry name" value="RNA POLYMERASE ECF-TYPE SIGMA FACTO"/>
    <property type="match status" value="1"/>
</dbReference>
<dbReference type="Pfam" id="PF04542">
    <property type="entry name" value="Sigma70_r2"/>
    <property type="match status" value="1"/>
</dbReference>